<feature type="transmembrane region" description="Helical" evidence="5">
    <location>
        <begin position="39"/>
        <end position="59"/>
    </location>
</feature>
<feature type="transmembrane region" description="Helical" evidence="5">
    <location>
        <begin position="280"/>
        <end position="302"/>
    </location>
</feature>
<dbReference type="PANTHER" id="PTHR11785:SF240">
    <property type="entry name" value="LD25378P"/>
    <property type="match status" value="1"/>
</dbReference>
<dbReference type="Gene3D" id="1.20.1740.10">
    <property type="entry name" value="Amino acid/polyamine transporter I"/>
    <property type="match status" value="2"/>
</dbReference>
<comment type="subcellular location">
    <subcellularLocation>
        <location evidence="1">Membrane</location>
        <topology evidence="1">Multi-pass membrane protein</topology>
    </subcellularLocation>
</comment>
<feature type="transmembrane region" description="Helical" evidence="5">
    <location>
        <begin position="322"/>
        <end position="341"/>
    </location>
</feature>
<evidence type="ECO:0000256" key="4">
    <source>
        <dbReference type="ARBA" id="ARBA00023136"/>
    </source>
</evidence>
<evidence type="ECO:0000313" key="7">
    <source>
        <dbReference type="Proteomes" id="UP001607302"/>
    </source>
</evidence>
<accession>A0ABD2BYL7</accession>
<evidence type="ECO:0000256" key="1">
    <source>
        <dbReference type="ARBA" id="ARBA00004141"/>
    </source>
</evidence>
<keyword evidence="2 5" id="KW-0812">Transmembrane</keyword>
<keyword evidence="4 5" id="KW-0472">Membrane</keyword>
<feature type="transmembrane region" description="Helical" evidence="5">
    <location>
        <begin position="228"/>
        <end position="250"/>
    </location>
</feature>
<dbReference type="PANTHER" id="PTHR11785">
    <property type="entry name" value="AMINO ACID TRANSPORTER"/>
    <property type="match status" value="1"/>
</dbReference>
<dbReference type="AlphaFoldDB" id="A0ABD2BYL7"/>
<organism evidence="6 7">
    <name type="scientific">Vespula squamosa</name>
    <name type="common">Southern yellow jacket</name>
    <name type="synonym">Wasp</name>
    <dbReference type="NCBI Taxonomy" id="30214"/>
    <lineage>
        <taxon>Eukaryota</taxon>
        <taxon>Metazoa</taxon>
        <taxon>Ecdysozoa</taxon>
        <taxon>Arthropoda</taxon>
        <taxon>Hexapoda</taxon>
        <taxon>Insecta</taxon>
        <taxon>Pterygota</taxon>
        <taxon>Neoptera</taxon>
        <taxon>Endopterygota</taxon>
        <taxon>Hymenoptera</taxon>
        <taxon>Apocrita</taxon>
        <taxon>Aculeata</taxon>
        <taxon>Vespoidea</taxon>
        <taxon>Vespidae</taxon>
        <taxon>Vespinae</taxon>
        <taxon>Vespula</taxon>
    </lineage>
</organism>
<dbReference type="InterPro" id="IPR002293">
    <property type="entry name" value="AA/rel_permease1"/>
</dbReference>
<dbReference type="GO" id="GO:0016020">
    <property type="term" value="C:membrane"/>
    <property type="evidence" value="ECO:0007669"/>
    <property type="project" value="UniProtKB-SubCell"/>
</dbReference>
<protein>
    <submittedName>
        <fullName evidence="6">Y+L amino acid transporter 2</fullName>
    </submittedName>
</protein>
<dbReference type="FunFam" id="1.20.1740.10:FF:000095">
    <property type="entry name" value="B(0,+)-type amino acid transporter 1-like"/>
    <property type="match status" value="1"/>
</dbReference>
<feature type="transmembrane region" description="Helical" evidence="5">
    <location>
        <begin position="382"/>
        <end position="403"/>
    </location>
</feature>
<feature type="transmembrane region" description="Helical" evidence="5">
    <location>
        <begin position="71"/>
        <end position="95"/>
    </location>
</feature>
<gene>
    <name evidence="6" type="ORF">V1478_001962</name>
</gene>
<comment type="caution">
    <text evidence="6">The sequence shown here is derived from an EMBL/GenBank/DDBJ whole genome shotgun (WGS) entry which is preliminary data.</text>
</comment>
<keyword evidence="3 5" id="KW-1133">Transmembrane helix</keyword>
<dbReference type="Pfam" id="PF13520">
    <property type="entry name" value="AA_permease_2"/>
    <property type="match status" value="2"/>
</dbReference>
<dbReference type="InterPro" id="IPR050598">
    <property type="entry name" value="AminoAcid_Transporter"/>
</dbReference>
<keyword evidence="7" id="KW-1185">Reference proteome</keyword>
<name>A0ABD2BYL7_VESSQ</name>
<evidence type="ECO:0000256" key="2">
    <source>
        <dbReference type="ARBA" id="ARBA00022692"/>
    </source>
</evidence>
<dbReference type="PIRSF" id="PIRSF006060">
    <property type="entry name" value="AA_transporter"/>
    <property type="match status" value="1"/>
</dbReference>
<feature type="transmembrane region" description="Helical" evidence="5">
    <location>
        <begin position="409"/>
        <end position="429"/>
    </location>
</feature>
<evidence type="ECO:0000256" key="5">
    <source>
        <dbReference type="SAM" id="Phobius"/>
    </source>
</evidence>
<dbReference type="FunFam" id="1.20.1740.10:FF:000056">
    <property type="entry name" value="Y+L amino acid transporter 2"/>
    <property type="match status" value="1"/>
</dbReference>
<feature type="transmembrane region" description="Helical" evidence="5">
    <location>
        <begin position="107"/>
        <end position="130"/>
    </location>
</feature>
<feature type="transmembrane region" description="Helical" evidence="5">
    <location>
        <begin position="347"/>
        <end position="370"/>
    </location>
</feature>
<dbReference type="EMBL" id="JAUDFV010000027">
    <property type="protein sequence ID" value="KAL2737876.1"/>
    <property type="molecule type" value="Genomic_DNA"/>
</dbReference>
<feature type="transmembrane region" description="Helical" evidence="5">
    <location>
        <begin position="158"/>
        <end position="177"/>
    </location>
</feature>
<sequence>MPDKVAPAERQQVMVLHALKKNISEEKDEDSGVKLKKELGLLDGVAIIVGIIVGAGIFVSPKGVLTNSGSVGQALIVWIFSGLLSLVGALCYAELGTMIPKSGGDYAYISVAFGSLPAFLYLWVALFILVPTGNAITALTFAQYILQPAWPGCKPPYAAVRLLAAVVTCLLTAINCYNVKWATRVQDIFTGTKIFALIIIMVAGFWWLCTGHTDNFHQPMAGTNTQPAICISLPLVTVIYVLANVAYFVVLTQDEILASYAVAVTFGDKLLGVMSWIMPFFVACSTFGALNGAIFASSRLFFVGARNGHLPTAIALINVQNLTPMPSLIFLCIITLALLIIEDVYVLINYVSFVEALFTTLSVSGLLWLRYKRPDLHRPIKVSIALPVIFFIICTFLVILPCYVSPWEVGVGIIIILSGIPVYSIFIYWKNKPMWLVSASHDFNMFCAKLFLCVQEEKND</sequence>
<proteinExistence type="predicted"/>
<dbReference type="Proteomes" id="UP001607302">
    <property type="component" value="Unassembled WGS sequence"/>
</dbReference>
<reference evidence="6 7" key="1">
    <citation type="journal article" date="2024" name="Ann. Entomol. Soc. Am.">
        <title>Genomic analyses of the southern and eastern yellowjacket wasps (Hymenoptera: Vespidae) reveal evolutionary signatures of social life.</title>
        <authorList>
            <person name="Catto M.A."/>
            <person name="Caine P.B."/>
            <person name="Orr S.E."/>
            <person name="Hunt B.G."/>
            <person name="Goodisman M.A.D."/>
        </authorList>
    </citation>
    <scope>NUCLEOTIDE SEQUENCE [LARGE SCALE GENOMIC DNA]</scope>
    <source>
        <strain evidence="6">233</strain>
        <tissue evidence="6">Head and thorax</tissue>
    </source>
</reference>
<evidence type="ECO:0000313" key="6">
    <source>
        <dbReference type="EMBL" id="KAL2737876.1"/>
    </source>
</evidence>
<evidence type="ECO:0000256" key="3">
    <source>
        <dbReference type="ARBA" id="ARBA00022989"/>
    </source>
</evidence>
<feature type="transmembrane region" description="Helical" evidence="5">
    <location>
        <begin position="189"/>
        <end position="208"/>
    </location>
</feature>